<organism evidence="1 2">
    <name type="scientific">Mesobacillus boroniphilus JCM 21738</name>
    <dbReference type="NCBI Taxonomy" id="1294265"/>
    <lineage>
        <taxon>Bacteria</taxon>
        <taxon>Bacillati</taxon>
        <taxon>Bacillota</taxon>
        <taxon>Bacilli</taxon>
        <taxon>Bacillales</taxon>
        <taxon>Bacillaceae</taxon>
        <taxon>Mesobacillus</taxon>
    </lineage>
</organism>
<reference evidence="1 2" key="1">
    <citation type="submission" date="2013-12" db="EMBL/GenBank/DDBJ databases">
        <title>NBRP : Genome information of microbial organism related human and environment.</title>
        <authorList>
            <person name="Hattori M."/>
            <person name="Oshima K."/>
            <person name="Inaba H."/>
            <person name="Suda W."/>
            <person name="Sakamoto M."/>
            <person name="Iino T."/>
            <person name="Kitahara M."/>
            <person name="Oshida Y."/>
            <person name="Iida T."/>
            <person name="Kudo T."/>
            <person name="Itoh T."/>
            <person name="Ahmed I."/>
            <person name="Ohkuma M."/>
        </authorList>
    </citation>
    <scope>NUCLEOTIDE SEQUENCE [LARGE SCALE GENOMIC DNA]</scope>
    <source>
        <strain evidence="1 2">JCM 21738</strain>
    </source>
</reference>
<dbReference type="eggNOG" id="COG1454">
    <property type="taxonomic scope" value="Bacteria"/>
</dbReference>
<comment type="caution">
    <text evidence="1">The sequence shown here is derived from an EMBL/GenBank/DDBJ whole genome shotgun (WGS) entry which is preliminary data.</text>
</comment>
<keyword evidence="2" id="KW-1185">Reference proteome</keyword>
<accession>W4RJS8</accession>
<evidence type="ECO:0000313" key="1">
    <source>
        <dbReference type="EMBL" id="GAE44392.1"/>
    </source>
</evidence>
<dbReference type="EMBL" id="BAUW01000008">
    <property type="protein sequence ID" value="GAE44392.1"/>
    <property type="molecule type" value="Genomic_DNA"/>
</dbReference>
<gene>
    <name evidence="1" type="ORF">JCM21738_1102</name>
</gene>
<sequence>MVPDLFKGLGAKRVVLFGDRGLVKAGVVDKVAQIFELTSKGTGLNLQGFMSTLPRMQKAGGE</sequence>
<dbReference type="AlphaFoldDB" id="W4RJS8"/>
<protein>
    <recommendedName>
        <fullName evidence="3">Alcohol dehydrogenase</fullName>
    </recommendedName>
</protein>
<proteinExistence type="predicted"/>
<name>W4RJS8_9BACI</name>
<evidence type="ECO:0008006" key="3">
    <source>
        <dbReference type="Google" id="ProtNLM"/>
    </source>
</evidence>
<dbReference type="Proteomes" id="UP000018949">
    <property type="component" value="Unassembled WGS sequence"/>
</dbReference>
<evidence type="ECO:0000313" key="2">
    <source>
        <dbReference type="Proteomes" id="UP000018949"/>
    </source>
</evidence>